<dbReference type="InterPro" id="IPR003442">
    <property type="entry name" value="T6A_TsaE"/>
</dbReference>
<dbReference type="GO" id="GO:0002949">
    <property type="term" value="P:tRNA threonylcarbamoyladenosine modification"/>
    <property type="evidence" value="ECO:0007669"/>
    <property type="project" value="InterPro"/>
</dbReference>
<evidence type="ECO:0000256" key="9">
    <source>
        <dbReference type="ARBA" id="ARBA00022842"/>
    </source>
</evidence>
<keyword evidence="9" id="KW-0460">Magnesium</keyword>
<evidence type="ECO:0000256" key="4">
    <source>
        <dbReference type="ARBA" id="ARBA00022490"/>
    </source>
</evidence>
<evidence type="ECO:0000313" key="11">
    <source>
        <dbReference type="EMBL" id="SFL97404.1"/>
    </source>
</evidence>
<dbReference type="AlphaFoldDB" id="A0A1I4M2H5"/>
<evidence type="ECO:0000256" key="2">
    <source>
        <dbReference type="ARBA" id="ARBA00007599"/>
    </source>
</evidence>
<reference evidence="12" key="1">
    <citation type="submission" date="2016-10" db="EMBL/GenBank/DDBJ databases">
        <authorList>
            <person name="Varghese N."/>
            <person name="Submissions S."/>
        </authorList>
    </citation>
    <scope>NUCLEOTIDE SEQUENCE [LARGE SCALE GENOMIC DNA]</scope>
    <source>
        <strain evidence="12">DSM 13327</strain>
    </source>
</reference>
<keyword evidence="12" id="KW-1185">Reference proteome</keyword>
<comment type="subcellular location">
    <subcellularLocation>
        <location evidence="1">Cytoplasm</location>
    </subcellularLocation>
</comment>
<accession>A0A1I4M2H5</accession>
<dbReference type="InterPro" id="IPR027417">
    <property type="entry name" value="P-loop_NTPase"/>
</dbReference>
<dbReference type="PANTHER" id="PTHR33540:SF2">
    <property type="entry name" value="TRNA THREONYLCARBAMOYLADENOSINE BIOSYNTHESIS PROTEIN TSAE"/>
    <property type="match status" value="1"/>
</dbReference>
<evidence type="ECO:0000256" key="1">
    <source>
        <dbReference type="ARBA" id="ARBA00004496"/>
    </source>
</evidence>
<protein>
    <recommendedName>
        <fullName evidence="3">tRNA threonylcarbamoyladenosine biosynthesis protein TsaE</fullName>
    </recommendedName>
    <alternativeName>
        <fullName evidence="10">t(6)A37 threonylcarbamoyladenosine biosynthesis protein TsaE</fullName>
    </alternativeName>
</protein>
<gene>
    <name evidence="11" type="ORF">SAMN04490355_102917</name>
</gene>
<dbReference type="OrthoDB" id="9815896at2"/>
<evidence type="ECO:0000256" key="6">
    <source>
        <dbReference type="ARBA" id="ARBA00022723"/>
    </source>
</evidence>
<organism evidence="11 12">
    <name type="scientific">Pelosinus propionicus DSM 13327</name>
    <dbReference type="NCBI Taxonomy" id="1123291"/>
    <lineage>
        <taxon>Bacteria</taxon>
        <taxon>Bacillati</taxon>
        <taxon>Bacillota</taxon>
        <taxon>Negativicutes</taxon>
        <taxon>Selenomonadales</taxon>
        <taxon>Sporomusaceae</taxon>
        <taxon>Pelosinus</taxon>
    </lineage>
</organism>
<evidence type="ECO:0000313" key="12">
    <source>
        <dbReference type="Proteomes" id="UP000199520"/>
    </source>
</evidence>
<dbReference type="GO" id="GO:0005524">
    <property type="term" value="F:ATP binding"/>
    <property type="evidence" value="ECO:0007669"/>
    <property type="project" value="UniProtKB-KW"/>
</dbReference>
<dbReference type="Pfam" id="PF02367">
    <property type="entry name" value="TsaE"/>
    <property type="match status" value="1"/>
</dbReference>
<dbReference type="Proteomes" id="UP000199520">
    <property type="component" value="Unassembled WGS sequence"/>
</dbReference>
<dbReference type="RefSeq" id="WP_090939111.1">
    <property type="nucleotide sequence ID" value="NZ_FOTS01000029.1"/>
</dbReference>
<dbReference type="GO" id="GO:0005737">
    <property type="term" value="C:cytoplasm"/>
    <property type="evidence" value="ECO:0007669"/>
    <property type="project" value="UniProtKB-SubCell"/>
</dbReference>
<keyword evidence="4" id="KW-0963">Cytoplasm</keyword>
<dbReference type="NCBIfam" id="TIGR00150">
    <property type="entry name" value="T6A_YjeE"/>
    <property type="match status" value="1"/>
</dbReference>
<keyword evidence="6" id="KW-0479">Metal-binding</keyword>
<dbReference type="PANTHER" id="PTHR33540">
    <property type="entry name" value="TRNA THREONYLCARBAMOYLADENOSINE BIOSYNTHESIS PROTEIN TSAE"/>
    <property type="match status" value="1"/>
</dbReference>
<dbReference type="SUPFAM" id="SSF52540">
    <property type="entry name" value="P-loop containing nucleoside triphosphate hydrolases"/>
    <property type="match status" value="1"/>
</dbReference>
<proteinExistence type="inferred from homology"/>
<name>A0A1I4M2H5_9FIRM</name>
<evidence type="ECO:0000256" key="10">
    <source>
        <dbReference type="ARBA" id="ARBA00032441"/>
    </source>
</evidence>
<evidence type="ECO:0000256" key="7">
    <source>
        <dbReference type="ARBA" id="ARBA00022741"/>
    </source>
</evidence>
<evidence type="ECO:0000256" key="3">
    <source>
        <dbReference type="ARBA" id="ARBA00019010"/>
    </source>
</evidence>
<dbReference type="STRING" id="1123291.SAMN04490355_102917"/>
<dbReference type="Gene3D" id="3.40.50.300">
    <property type="entry name" value="P-loop containing nucleotide triphosphate hydrolases"/>
    <property type="match status" value="1"/>
</dbReference>
<dbReference type="EMBL" id="FOTS01000029">
    <property type="protein sequence ID" value="SFL97404.1"/>
    <property type="molecule type" value="Genomic_DNA"/>
</dbReference>
<keyword evidence="5" id="KW-0819">tRNA processing</keyword>
<comment type="similarity">
    <text evidence="2">Belongs to the TsaE family.</text>
</comment>
<sequence>MLEIKTTSPEETSAFGKCLAKILSAGKVVCLVGDLGAGKTLLVQGLAEGLGIADSVHSPTFTILNVYEGGFPVYHFDLYRLENADELFDIGFYEYTEADGLAIIEWADKFPKELPDEYLWIEIRSNVEKNEGSVEDRVLQVRALGATYEQLCEELKQTCQFLR</sequence>
<dbReference type="GO" id="GO:0046872">
    <property type="term" value="F:metal ion binding"/>
    <property type="evidence" value="ECO:0007669"/>
    <property type="project" value="UniProtKB-KW"/>
</dbReference>
<keyword evidence="8" id="KW-0067">ATP-binding</keyword>
<evidence type="ECO:0000256" key="8">
    <source>
        <dbReference type="ARBA" id="ARBA00022840"/>
    </source>
</evidence>
<evidence type="ECO:0000256" key="5">
    <source>
        <dbReference type="ARBA" id="ARBA00022694"/>
    </source>
</evidence>
<keyword evidence="7" id="KW-0547">Nucleotide-binding</keyword>